<evidence type="ECO:0000313" key="6">
    <source>
        <dbReference type="Proteomes" id="UP000649617"/>
    </source>
</evidence>
<dbReference type="GO" id="GO:0016616">
    <property type="term" value="F:oxidoreductase activity, acting on the CH-OH group of donors, NAD or NADP as acceptor"/>
    <property type="evidence" value="ECO:0007669"/>
    <property type="project" value="UniProtKB-ARBA"/>
</dbReference>
<sequence length="150" mass="16596">MKEIDEYKTMPIYNEQQELHPLAQFRDIQEYANSANVRLTGYGTGILSSNEVAKSIAARLGRSPGQVLLRWAVQKGIAVTPASRKVERLKENLEVLNFKLEDEDLYIAAAGLADVVAGCISMGLCFGTNRAQNDLVVVEINFPERAGRNL</sequence>
<dbReference type="EMBL" id="CAJNIZ010045205">
    <property type="protein sequence ID" value="CAE7713572.1"/>
    <property type="molecule type" value="Genomic_DNA"/>
</dbReference>
<dbReference type="PANTHER" id="PTHR43827:SF3">
    <property type="entry name" value="NADP-DEPENDENT OXIDOREDUCTASE DOMAIN-CONTAINING PROTEIN"/>
    <property type="match status" value="1"/>
</dbReference>
<comment type="similarity">
    <text evidence="1">Belongs to the aldo/keto reductase family.</text>
</comment>
<dbReference type="InterPro" id="IPR023210">
    <property type="entry name" value="NADP_OxRdtase_dom"/>
</dbReference>
<feature type="domain" description="NADP-dependent oxidoreductase" evidence="4">
    <location>
        <begin position="46"/>
        <end position="105"/>
    </location>
</feature>
<comment type="caution">
    <text evidence="5">The sequence shown here is derived from an EMBL/GenBank/DDBJ whole genome shotgun (WGS) entry which is preliminary data.</text>
</comment>
<evidence type="ECO:0000256" key="2">
    <source>
        <dbReference type="ARBA" id="ARBA00022857"/>
    </source>
</evidence>
<dbReference type="PANTHER" id="PTHR43827">
    <property type="entry name" value="2,5-DIKETO-D-GLUCONIC ACID REDUCTASE"/>
    <property type="match status" value="1"/>
</dbReference>
<keyword evidence="2" id="KW-0521">NADP</keyword>
<dbReference type="InterPro" id="IPR020471">
    <property type="entry name" value="AKR"/>
</dbReference>
<dbReference type="Gene3D" id="3.20.20.100">
    <property type="entry name" value="NADP-dependent oxidoreductase domain"/>
    <property type="match status" value="1"/>
</dbReference>
<dbReference type="Pfam" id="PF00248">
    <property type="entry name" value="Aldo_ket_red"/>
    <property type="match status" value="1"/>
</dbReference>
<evidence type="ECO:0000256" key="3">
    <source>
        <dbReference type="ARBA" id="ARBA00023002"/>
    </source>
</evidence>
<evidence type="ECO:0000259" key="4">
    <source>
        <dbReference type="Pfam" id="PF00248"/>
    </source>
</evidence>
<dbReference type="AlphaFoldDB" id="A0A812X1A4"/>
<protein>
    <submittedName>
        <fullName evidence="5">XyrB protein</fullName>
    </submittedName>
</protein>
<dbReference type="OrthoDB" id="418112at2759"/>
<accession>A0A812X1A4</accession>
<keyword evidence="6" id="KW-1185">Reference proteome</keyword>
<dbReference type="InterPro" id="IPR036812">
    <property type="entry name" value="NAD(P)_OxRdtase_dom_sf"/>
</dbReference>
<evidence type="ECO:0000313" key="5">
    <source>
        <dbReference type="EMBL" id="CAE7713572.1"/>
    </source>
</evidence>
<organism evidence="5 6">
    <name type="scientific">Symbiodinium pilosum</name>
    <name type="common">Dinoflagellate</name>
    <dbReference type="NCBI Taxonomy" id="2952"/>
    <lineage>
        <taxon>Eukaryota</taxon>
        <taxon>Sar</taxon>
        <taxon>Alveolata</taxon>
        <taxon>Dinophyceae</taxon>
        <taxon>Suessiales</taxon>
        <taxon>Symbiodiniaceae</taxon>
        <taxon>Symbiodinium</taxon>
    </lineage>
</organism>
<dbReference type="SUPFAM" id="SSF51430">
    <property type="entry name" value="NAD(P)-linked oxidoreductase"/>
    <property type="match status" value="1"/>
</dbReference>
<reference evidence="5" key="1">
    <citation type="submission" date="2021-02" db="EMBL/GenBank/DDBJ databases">
        <authorList>
            <person name="Dougan E. K."/>
            <person name="Rhodes N."/>
            <person name="Thang M."/>
            <person name="Chan C."/>
        </authorList>
    </citation>
    <scope>NUCLEOTIDE SEQUENCE</scope>
</reference>
<dbReference type="Proteomes" id="UP000649617">
    <property type="component" value="Unassembled WGS sequence"/>
</dbReference>
<gene>
    <name evidence="5" type="primary">xyrB</name>
    <name evidence="5" type="ORF">SPIL2461_LOCUS20247</name>
</gene>
<evidence type="ECO:0000256" key="1">
    <source>
        <dbReference type="ARBA" id="ARBA00007905"/>
    </source>
</evidence>
<name>A0A812X1A4_SYMPI</name>
<proteinExistence type="inferred from homology"/>
<keyword evidence="3" id="KW-0560">Oxidoreductase</keyword>